<dbReference type="GO" id="GO:0046872">
    <property type="term" value="F:metal ion binding"/>
    <property type="evidence" value="ECO:0007669"/>
    <property type="project" value="UniProtKB-KW"/>
</dbReference>
<dbReference type="InterPro" id="IPR006689">
    <property type="entry name" value="Small_GTPase_ARF/SAR"/>
</dbReference>
<evidence type="ECO:0000256" key="4">
    <source>
        <dbReference type="PIRSR" id="PIRSR606689-2"/>
    </source>
</evidence>
<dbReference type="SMART" id="SM00177">
    <property type="entry name" value="ARF"/>
    <property type="match status" value="1"/>
</dbReference>
<feature type="binding site" evidence="3">
    <location>
        <position position="105"/>
    </location>
    <ligand>
        <name>GTP</name>
        <dbReference type="ChEBI" id="CHEBI:37565"/>
    </ligand>
</feature>
<name>A0A9P4PXT8_9PLEO</name>
<reference evidence="5" key="1">
    <citation type="journal article" date="2020" name="Stud. Mycol.">
        <title>101 Dothideomycetes genomes: a test case for predicting lifestyles and emergence of pathogens.</title>
        <authorList>
            <person name="Haridas S."/>
            <person name="Albert R."/>
            <person name="Binder M."/>
            <person name="Bloem J."/>
            <person name="Labutti K."/>
            <person name="Salamov A."/>
            <person name="Andreopoulos B."/>
            <person name="Baker S."/>
            <person name="Barry K."/>
            <person name="Bills G."/>
            <person name="Bluhm B."/>
            <person name="Cannon C."/>
            <person name="Castanera R."/>
            <person name="Culley D."/>
            <person name="Daum C."/>
            <person name="Ezra D."/>
            <person name="Gonzalez J."/>
            <person name="Henrissat B."/>
            <person name="Kuo A."/>
            <person name="Liang C."/>
            <person name="Lipzen A."/>
            <person name="Lutzoni F."/>
            <person name="Magnuson J."/>
            <person name="Mondo S."/>
            <person name="Nolan M."/>
            <person name="Ohm R."/>
            <person name="Pangilinan J."/>
            <person name="Park H.-J."/>
            <person name="Ramirez L."/>
            <person name="Alfaro M."/>
            <person name="Sun H."/>
            <person name="Tritt A."/>
            <person name="Yoshinaga Y."/>
            <person name="Zwiers L.-H."/>
            <person name="Turgeon B."/>
            <person name="Goodwin S."/>
            <person name="Spatafora J."/>
            <person name="Crous P."/>
            <person name="Grigoriev I."/>
        </authorList>
    </citation>
    <scope>NUCLEOTIDE SEQUENCE</scope>
    <source>
        <strain evidence="5">CBS 690.94</strain>
    </source>
</reference>
<dbReference type="InterPro" id="IPR027417">
    <property type="entry name" value="P-loop_NTPase"/>
</dbReference>
<dbReference type="InterPro" id="IPR024156">
    <property type="entry name" value="Small_GTPase_ARF"/>
</dbReference>
<evidence type="ECO:0000256" key="3">
    <source>
        <dbReference type="PIRSR" id="PIRSR606689-1"/>
    </source>
</evidence>
<comment type="caution">
    <text evidence="5">The sequence shown here is derived from an EMBL/GenBank/DDBJ whole genome shotgun (WGS) entry which is preliminary data.</text>
</comment>
<feature type="binding site" evidence="3">
    <location>
        <begin position="56"/>
        <end position="63"/>
    </location>
    <ligand>
        <name>GTP</name>
        <dbReference type="ChEBI" id="CHEBI:37565"/>
    </ligand>
</feature>
<gene>
    <name evidence="5" type="ORF">P171DRAFT_516073</name>
</gene>
<dbReference type="PROSITE" id="PS51417">
    <property type="entry name" value="ARF"/>
    <property type="match status" value="1"/>
</dbReference>
<dbReference type="GO" id="GO:0003924">
    <property type="term" value="F:GTPase activity"/>
    <property type="evidence" value="ECO:0007669"/>
    <property type="project" value="InterPro"/>
</dbReference>
<organism evidence="5 6">
    <name type="scientific">Karstenula rhodostoma CBS 690.94</name>
    <dbReference type="NCBI Taxonomy" id="1392251"/>
    <lineage>
        <taxon>Eukaryota</taxon>
        <taxon>Fungi</taxon>
        <taxon>Dikarya</taxon>
        <taxon>Ascomycota</taxon>
        <taxon>Pezizomycotina</taxon>
        <taxon>Dothideomycetes</taxon>
        <taxon>Pleosporomycetidae</taxon>
        <taxon>Pleosporales</taxon>
        <taxon>Massarineae</taxon>
        <taxon>Didymosphaeriaceae</taxon>
        <taxon>Karstenula</taxon>
    </lineage>
</organism>
<dbReference type="Gene3D" id="3.40.50.300">
    <property type="entry name" value="P-loop containing nucleotide triphosphate hydrolases"/>
    <property type="match status" value="1"/>
</dbReference>
<protein>
    <submittedName>
        <fullName evidence="5">P-loop containing nucleoside triphosphate hydrolase protein</fullName>
    </submittedName>
</protein>
<keyword evidence="2 3" id="KW-0342">GTP-binding</keyword>
<sequence>MASFFGTIGSERTRDTFIEKTTNLFASLNPFASRTSTPASRLFARANPSTLVLLIGLDESGKSTLLREYLSPGPEGVQTLTPRAHIFLEKLRVGPTIYQAYDIGGCRPTYFMEFEEELFKRADAVIYLVDAADRDRIMEAREELMMHGLTANNGGMRQGVPLLVLATKIDLENARRPDQIETYFLDNITTSIGDRPTKVAGVNLKTGKGVLDALSWLSDTLLNKSSSQLSFGTEKVGLSEKSELV</sequence>
<evidence type="ECO:0000256" key="1">
    <source>
        <dbReference type="ARBA" id="ARBA00022741"/>
    </source>
</evidence>
<dbReference type="OrthoDB" id="414781at2759"/>
<keyword evidence="4" id="KW-0479">Metal-binding</keyword>
<dbReference type="PANTHER" id="PTHR11711">
    <property type="entry name" value="ADP RIBOSYLATION FACTOR-RELATED"/>
    <property type="match status" value="1"/>
</dbReference>
<dbReference type="SUPFAM" id="SSF52540">
    <property type="entry name" value="P-loop containing nucleoside triphosphate hydrolases"/>
    <property type="match status" value="1"/>
</dbReference>
<dbReference type="Proteomes" id="UP000799764">
    <property type="component" value="Unassembled WGS sequence"/>
</dbReference>
<keyword evidence="4" id="KW-0460">Magnesium</keyword>
<proteinExistence type="predicted"/>
<dbReference type="SMART" id="SM00178">
    <property type="entry name" value="SAR"/>
    <property type="match status" value="1"/>
</dbReference>
<evidence type="ECO:0000313" key="5">
    <source>
        <dbReference type="EMBL" id="KAF2452222.1"/>
    </source>
</evidence>
<keyword evidence="6" id="KW-1185">Reference proteome</keyword>
<dbReference type="Pfam" id="PF00025">
    <property type="entry name" value="Arf"/>
    <property type="match status" value="1"/>
</dbReference>
<keyword evidence="5" id="KW-0378">Hydrolase</keyword>
<dbReference type="AlphaFoldDB" id="A0A9P4PXT8"/>
<keyword evidence="1 3" id="KW-0547">Nucleotide-binding</keyword>
<evidence type="ECO:0000256" key="2">
    <source>
        <dbReference type="ARBA" id="ARBA00023134"/>
    </source>
</evidence>
<feature type="binding site" evidence="4">
    <location>
        <position position="63"/>
    </location>
    <ligand>
        <name>Mg(2+)</name>
        <dbReference type="ChEBI" id="CHEBI:18420"/>
    </ligand>
</feature>
<dbReference type="GO" id="GO:0005525">
    <property type="term" value="F:GTP binding"/>
    <property type="evidence" value="ECO:0007669"/>
    <property type="project" value="UniProtKB-KW"/>
</dbReference>
<evidence type="ECO:0000313" key="6">
    <source>
        <dbReference type="Proteomes" id="UP000799764"/>
    </source>
</evidence>
<dbReference type="EMBL" id="MU001492">
    <property type="protein sequence ID" value="KAF2452222.1"/>
    <property type="molecule type" value="Genomic_DNA"/>
</dbReference>
<accession>A0A9P4PXT8</accession>